<keyword evidence="3" id="KW-1185">Reference proteome</keyword>
<gene>
    <name evidence="2" type="ordered locus">Cyan7822_2357</name>
</gene>
<dbReference type="KEGG" id="cyj:Cyan7822_2357"/>
<dbReference type="PROSITE" id="PS00430">
    <property type="entry name" value="TONB_DEPENDENT_REC_1"/>
    <property type="match status" value="1"/>
</dbReference>
<proteinExistence type="predicted"/>
<feature type="region of interest" description="Disordered" evidence="1">
    <location>
        <begin position="1"/>
        <end position="38"/>
    </location>
</feature>
<dbReference type="AlphaFoldDB" id="E0UFV2"/>
<accession>E0UFV2</accession>
<dbReference type="Proteomes" id="UP000008206">
    <property type="component" value="Chromosome"/>
</dbReference>
<protein>
    <recommendedName>
        <fullName evidence="4">DUF2589 domain-containing protein</fullName>
    </recommendedName>
</protein>
<evidence type="ECO:0000313" key="2">
    <source>
        <dbReference type="EMBL" id="ADN14335.1"/>
    </source>
</evidence>
<dbReference type="HOGENOM" id="CLU_084169_2_0_3"/>
<name>E0UFV2_GLOV7</name>
<dbReference type="InterPro" id="IPR024510">
    <property type="entry name" value="DUF2589"/>
</dbReference>
<organism evidence="2 3">
    <name type="scientific">Gloeothece verrucosa (strain PCC 7822)</name>
    <name type="common">Cyanothece sp. (strain PCC 7822)</name>
    <dbReference type="NCBI Taxonomy" id="497965"/>
    <lineage>
        <taxon>Bacteria</taxon>
        <taxon>Bacillati</taxon>
        <taxon>Cyanobacteriota</taxon>
        <taxon>Cyanophyceae</taxon>
        <taxon>Oscillatoriophycideae</taxon>
        <taxon>Chroococcales</taxon>
        <taxon>Aphanothecaceae</taxon>
        <taxon>Gloeothece</taxon>
        <taxon>Gloeothece verrucosa</taxon>
    </lineage>
</organism>
<dbReference type="InterPro" id="IPR010916">
    <property type="entry name" value="TonB_box_CS"/>
</dbReference>
<evidence type="ECO:0008006" key="4">
    <source>
        <dbReference type="Google" id="ProtNLM"/>
    </source>
</evidence>
<dbReference type="Pfam" id="PF11655">
    <property type="entry name" value="DUF2589"/>
    <property type="match status" value="1"/>
</dbReference>
<dbReference type="STRING" id="497965.Cyan7822_2357"/>
<dbReference type="EMBL" id="CP002198">
    <property type="protein sequence ID" value="ADN14335.1"/>
    <property type="molecule type" value="Genomic_DNA"/>
</dbReference>
<evidence type="ECO:0000256" key="1">
    <source>
        <dbReference type="SAM" id="MobiDB-lite"/>
    </source>
</evidence>
<sequence>MTESQENPSNSEANPTNSEQLPTEQPVSGELTASQSETAALAQNVRETVVLSPGETLSVTAEPVNSERTLVRAAGLRGGEEQKQATQLLSDIPFEHIIGGPLVAAVKAQGLASTACAQFIQEIAIERDNAGKTTNKVRTIQFIYQKNDKNVTLTVPLLTIVPIPFLRIDNMNINFKAKINAGSKSDEQTSASLATDLNIKSSWLESAFGLNFTGGISSKRDSTSSSHSEYSVEYTMDVNVHALQDAMPAGLQAVLNILTASITENTEKK</sequence>
<dbReference type="eggNOG" id="ENOG502Z835">
    <property type="taxonomic scope" value="Bacteria"/>
</dbReference>
<dbReference type="RefSeq" id="WP_013322440.1">
    <property type="nucleotide sequence ID" value="NC_014501.1"/>
</dbReference>
<dbReference type="OrthoDB" id="1043330at2"/>
<reference evidence="3" key="1">
    <citation type="journal article" date="2011" name="MBio">
        <title>Novel metabolic attributes of the genus Cyanothece, comprising a group of unicellular nitrogen-fixing Cyanobacteria.</title>
        <authorList>
            <person name="Bandyopadhyay A."/>
            <person name="Elvitigala T."/>
            <person name="Welsh E."/>
            <person name="Stockel J."/>
            <person name="Liberton M."/>
            <person name="Min H."/>
            <person name="Sherman L.A."/>
            <person name="Pakrasi H.B."/>
        </authorList>
    </citation>
    <scope>NUCLEOTIDE SEQUENCE [LARGE SCALE GENOMIC DNA]</scope>
    <source>
        <strain evidence="3">PCC 7822</strain>
    </source>
</reference>
<evidence type="ECO:0000313" key="3">
    <source>
        <dbReference type="Proteomes" id="UP000008206"/>
    </source>
</evidence>